<dbReference type="Proteomes" id="UP000004994">
    <property type="component" value="Chromosome 2"/>
</dbReference>
<reference evidence="1" key="2">
    <citation type="submission" date="2015-06" db="UniProtKB">
        <authorList>
            <consortium name="EnsemblPlants"/>
        </authorList>
    </citation>
    <scope>IDENTIFICATION</scope>
    <source>
        <strain evidence="1">cv. Heinz 1706</strain>
    </source>
</reference>
<dbReference type="EnsemblPlants" id="Solyc02g031930.2.1">
    <property type="protein sequence ID" value="Solyc02g031930.2.1"/>
    <property type="gene ID" value="Solyc02g031930.2"/>
</dbReference>
<protein>
    <submittedName>
        <fullName evidence="1">Uncharacterized protein</fullName>
    </submittedName>
</protein>
<sequence length="53" mass="6153">MGSKELRGRRNTKDVSKIFASTQFIEIKRIDSIKLTFLIFHNNPYGLRRVGIS</sequence>
<evidence type="ECO:0000313" key="2">
    <source>
        <dbReference type="Proteomes" id="UP000004994"/>
    </source>
</evidence>
<accession>K4B5D9</accession>
<dbReference type="Gramene" id="Solyc02g031930.2.1">
    <property type="protein sequence ID" value="Solyc02g031930.2.1"/>
    <property type="gene ID" value="Solyc02g031930.2"/>
</dbReference>
<keyword evidence="2" id="KW-1185">Reference proteome</keyword>
<organism evidence="1">
    <name type="scientific">Solanum lycopersicum</name>
    <name type="common">Tomato</name>
    <name type="synonym">Lycopersicon esculentum</name>
    <dbReference type="NCBI Taxonomy" id="4081"/>
    <lineage>
        <taxon>Eukaryota</taxon>
        <taxon>Viridiplantae</taxon>
        <taxon>Streptophyta</taxon>
        <taxon>Embryophyta</taxon>
        <taxon>Tracheophyta</taxon>
        <taxon>Spermatophyta</taxon>
        <taxon>Magnoliopsida</taxon>
        <taxon>eudicotyledons</taxon>
        <taxon>Gunneridae</taxon>
        <taxon>Pentapetalae</taxon>
        <taxon>asterids</taxon>
        <taxon>lamiids</taxon>
        <taxon>Solanales</taxon>
        <taxon>Solanaceae</taxon>
        <taxon>Solanoideae</taxon>
        <taxon>Solaneae</taxon>
        <taxon>Solanum</taxon>
        <taxon>Solanum subgen. Lycopersicon</taxon>
    </lineage>
</organism>
<dbReference type="InParanoid" id="K4B5D9"/>
<evidence type="ECO:0000313" key="1">
    <source>
        <dbReference type="EnsemblPlants" id="Solyc02g031930.2.1"/>
    </source>
</evidence>
<proteinExistence type="predicted"/>
<dbReference type="HOGENOM" id="CLU_3072363_0_0_1"/>
<name>K4B5D9_SOLLC</name>
<reference evidence="1" key="1">
    <citation type="journal article" date="2012" name="Nature">
        <title>The tomato genome sequence provides insights into fleshy fruit evolution.</title>
        <authorList>
            <consortium name="Tomato Genome Consortium"/>
        </authorList>
    </citation>
    <scope>NUCLEOTIDE SEQUENCE [LARGE SCALE GENOMIC DNA]</scope>
    <source>
        <strain evidence="1">cv. Heinz 1706</strain>
    </source>
</reference>
<dbReference type="AlphaFoldDB" id="K4B5D9"/>
<dbReference type="PaxDb" id="4081-Solyc02g031930.2.1"/>